<keyword evidence="2" id="KW-1185">Reference proteome</keyword>
<reference evidence="1 2" key="1">
    <citation type="journal article" date="2021" name="Appl. Environ. Microbiol.">
        <title>Genetic linkage and physical mapping for an oyster mushroom Pleurotus cornucopiae and QTL analysis for the trait cap color.</title>
        <authorList>
            <person name="Zhang Y."/>
            <person name="Gao W."/>
            <person name="Sonnenberg A."/>
            <person name="Chen Q."/>
            <person name="Zhang J."/>
            <person name="Huang C."/>
        </authorList>
    </citation>
    <scope>NUCLEOTIDE SEQUENCE [LARGE SCALE GENOMIC DNA]</scope>
    <source>
        <strain evidence="1">CCMSSC00406</strain>
    </source>
</reference>
<accession>A0ACB7J129</accession>
<dbReference type="EMBL" id="WQMT02000004">
    <property type="protein sequence ID" value="KAG9223710.1"/>
    <property type="molecule type" value="Genomic_DNA"/>
</dbReference>
<evidence type="ECO:0000313" key="1">
    <source>
        <dbReference type="EMBL" id="KAG9223710.1"/>
    </source>
</evidence>
<organism evidence="1 2">
    <name type="scientific">Pleurotus cornucopiae</name>
    <name type="common">Cornucopia mushroom</name>
    <dbReference type="NCBI Taxonomy" id="5321"/>
    <lineage>
        <taxon>Eukaryota</taxon>
        <taxon>Fungi</taxon>
        <taxon>Dikarya</taxon>
        <taxon>Basidiomycota</taxon>
        <taxon>Agaricomycotina</taxon>
        <taxon>Agaricomycetes</taxon>
        <taxon>Agaricomycetidae</taxon>
        <taxon>Agaricales</taxon>
        <taxon>Pleurotineae</taxon>
        <taxon>Pleurotaceae</taxon>
        <taxon>Pleurotus</taxon>
    </lineage>
</organism>
<evidence type="ECO:0000313" key="2">
    <source>
        <dbReference type="Proteomes" id="UP000824881"/>
    </source>
</evidence>
<name>A0ACB7J129_PLECO</name>
<gene>
    <name evidence="1" type="ORF">CCMSSC00406_0004949</name>
</gene>
<sequence length="390" mass="42572">MAAQPVQFRWGIISTGKIAECFVKDLLVDPKTRGVEDVVHKVAAVGSRTVDKAKEFIATVAGGDETIKSYGSYAEVYADKDVDAVYIGTPHTYHYENALDAIKAKKNVLCEKPVSCNSAELRSLIAAAKKNNVFFMEALWTRFHPLALEVKKVIDEGTLGKPIVVHADLSGNFDIDSTHFRFIYPRKALMIGADIPTTHRILDPGLGGGALLDLGPYPLVWAIIALYEHSANNHVKPAVSGAMLKTPITGVDASTAFVLTFSPPSDRSSSLYAQAILSCSITLNAPDPGVTIRFEKGTIKIAPPIYCPKQFTVQYLGGNGKLVREETKVFEYVGVGWHFEADEVARCIQAGKLESDLWGHEKSLLEMGIFDELRKQGGYEFPPGVEKVSN</sequence>
<dbReference type="Proteomes" id="UP000824881">
    <property type="component" value="Unassembled WGS sequence"/>
</dbReference>
<protein>
    <submittedName>
        <fullName evidence="1">Uncharacterized protein</fullName>
    </submittedName>
</protein>
<proteinExistence type="predicted"/>
<comment type="caution">
    <text evidence="1">The sequence shown here is derived from an EMBL/GenBank/DDBJ whole genome shotgun (WGS) entry which is preliminary data.</text>
</comment>